<feature type="region of interest" description="Disordered" evidence="1">
    <location>
        <begin position="221"/>
        <end position="319"/>
    </location>
</feature>
<feature type="compositionally biased region" description="Low complexity" evidence="1">
    <location>
        <begin position="61"/>
        <end position="97"/>
    </location>
</feature>
<reference evidence="4" key="1">
    <citation type="submission" date="2022-08" db="EMBL/GenBank/DDBJ databases">
        <authorList>
            <person name="Gutierrez-Valencia J."/>
        </authorList>
    </citation>
    <scope>NUCLEOTIDE SEQUENCE</scope>
</reference>
<evidence type="ECO:0008006" key="6">
    <source>
        <dbReference type="Google" id="ProtNLM"/>
    </source>
</evidence>
<accession>A0AAV0R3G9</accession>
<evidence type="ECO:0000259" key="2">
    <source>
        <dbReference type="Pfam" id="PF11331"/>
    </source>
</evidence>
<dbReference type="InterPro" id="IPR040244">
    <property type="entry name" value="EDR4-like"/>
</dbReference>
<comment type="caution">
    <text evidence="4">The sequence shown here is derived from an EMBL/GenBank/DDBJ whole genome shotgun (WGS) entry which is preliminary data.</text>
</comment>
<organism evidence="4 5">
    <name type="scientific">Linum tenue</name>
    <dbReference type="NCBI Taxonomy" id="586396"/>
    <lineage>
        <taxon>Eukaryota</taxon>
        <taxon>Viridiplantae</taxon>
        <taxon>Streptophyta</taxon>
        <taxon>Embryophyta</taxon>
        <taxon>Tracheophyta</taxon>
        <taxon>Spermatophyta</taxon>
        <taxon>Magnoliopsida</taxon>
        <taxon>eudicotyledons</taxon>
        <taxon>Gunneridae</taxon>
        <taxon>Pentapetalae</taxon>
        <taxon>rosids</taxon>
        <taxon>fabids</taxon>
        <taxon>Malpighiales</taxon>
        <taxon>Linaceae</taxon>
        <taxon>Linum</taxon>
    </lineage>
</organism>
<dbReference type="GO" id="GO:1900150">
    <property type="term" value="P:regulation of defense response to fungus"/>
    <property type="evidence" value="ECO:0007669"/>
    <property type="project" value="InterPro"/>
</dbReference>
<proteinExistence type="predicted"/>
<feature type="region of interest" description="Disordered" evidence="1">
    <location>
        <begin position="728"/>
        <end position="759"/>
    </location>
</feature>
<feature type="domain" description="Probable zinc-ribbon" evidence="2">
    <location>
        <begin position="648"/>
        <end position="692"/>
    </location>
</feature>
<evidence type="ECO:0000256" key="1">
    <source>
        <dbReference type="SAM" id="MobiDB-lite"/>
    </source>
</evidence>
<dbReference type="PANTHER" id="PTHR31105">
    <property type="entry name" value="EXTRA-LARGE G-PROTEIN-LIKE"/>
    <property type="match status" value="1"/>
</dbReference>
<feature type="region of interest" description="Disordered" evidence="1">
    <location>
        <begin position="545"/>
        <end position="564"/>
    </location>
</feature>
<dbReference type="PANTHER" id="PTHR31105:SF38">
    <property type="entry name" value="PROTEIN ENHANCED DISEASE RESISTANCE 4"/>
    <property type="match status" value="1"/>
</dbReference>
<feature type="compositionally biased region" description="Basic and acidic residues" evidence="1">
    <location>
        <begin position="266"/>
        <end position="279"/>
    </location>
</feature>
<feature type="compositionally biased region" description="Polar residues" evidence="1">
    <location>
        <begin position="551"/>
        <end position="560"/>
    </location>
</feature>
<evidence type="ECO:0000313" key="4">
    <source>
        <dbReference type="EMBL" id="CAI0552257.1"/>
    </source>
</evidence>
<feature type="compositionally biased region" description="Polar residues" evidence="1">
    <location>
        <begin position="106"/>
        <end position="117"/>
    </location>
</feature>
<dbReference type="Pfam" id="PF11331">
    <property type="entry name" value="Zn_ribbon_12"/>
    <property type="match status" value="1"/>
</dbReference>
<evidence type="ECO:0000259" key="3">
    <source>
        <dbReference type="Pfam" id="PF22910"/>
    </source>
</evidence>
<name>A0AAV0R3G9_9ROSI</name>
<dbReference type="EMBL" id="CAMGYJ010000010">
    <property type="protein sequence ID" value="CAI0552257.1"/>
    <property type="molecule type" value="Genomic_DNA"/>
</dbReference>
<feature type="region of interest" description="Disordered" evidence="1">
    <location>
        <begin position="57"/>
        <end position="175"/>
    </location>
</feature>
<protein>
    <recommendedName>
        <fullName evidence="6">Zinc-ribbon domain-containing protein</fullName>
    </recommendedName>
</protein>
<gene>
    <name evidence="4" type="ORF">LITE_LOCUS46342</name>
</gene>
<sequence length="783" mass="85939">MAGLGDGAGSSSEGAPAAVAAKIRLVRCPRCRQVLPELPNVPVYQCGGCGTHLQAKIRPPSGENSPSTSNNGSSAAAAASADLNTSASSSSSSSSISVHPPVVQDCSGSGSGETSLDSPVGLKDSTFIKPSNDDDQKSESKASNGPVSEEIDENECSDQQQQQLPGVDSEFSMGDQVVRKEKVDVADYGESSDRDAFVEKEEMLLDSGVDSEDDVDRGVEIAKVDVLNSTPLDSRRSSKENAKSESPLDSRRSSTEKIGYIATENVKSESPLDSRRSSTEKMGYTTTESTSTTVTAGSPALGESISGDTHSGLPPRDKQQLNRLKERVRHGIDNRQYVVEDTFEASDDFMNNMSSELSEMLVDLSKSPTTRSTHAYYEGFSSYEGTDHDQMPGGRYRPHYRNPYSYNPGNYNNIAEEREEENHNALPGRNFGMQQYQHQKNYYSPDMNQYLERDELLPQPPPHTRSYMNGYGSGSSPYHLQGGFHWNSNFHPTISPVDIEQEKIRLLRMVYELEDRLTRSCSLNDKASSGSVAAGGLWRDQQVPRPYREASSWSQPQQRQQHSRIPFSAEATKNGGRHKVDHSFCSTNCNNHNRAFCRVHSDANVCNSYASCPSTPQRHMGFGDQRPNRDNDLKKYHLANKKHLLPVAGGAPFLACPRCLSQLQLPADFLLSKRKCHRLRCGSCSEILKFSLVDRTRLVPYSPTANASSGSFKHVGHRKRVISDKRGKDPVEAYDAVGPSDSKGKKEKKSTEIEIEERGGSPLHRLMGYSTLSAVLVGTGARV</sequence>
<dbReference type="AlphaFoldDB" id="A0AAV0R3G9"/>
<dbReference type="Pfam" id="PF22910">
    <property type="entry name" value="EDR4-like_1st"/>
    <property type="match status" value="1"/>
</dbReference>
<feature type="compositionally biased region" description="Basic and acidic residues" evidence="1">
    <location>
        <begin position="749"/>
        <end position="759"/>
    </location>
</feature>
<feature type="compositionally biased region" description="Basic and acidic residues" evidence="1">
    <location>
        <begin position="233"/>
        <end position="255"/>
    </location>
</feature>
<keyword evidence="5" id="KW-1185">Reference proteome</keyword>
<feature type="compositionally biased region" description="Low complexity" evidence="1">
    <location>
        <begin position="285"/>
        <end position="295"/>
    </location>
</feature>
<feature type="compositionally biased region" description="Basic and acidic residues" evidence="1">
    <location>
        <begin position="131"/>
        <end position="140"/>
    </location>
</feature>
<dbReference type="InterPro" id="IPR055126">
    <property type="entry name" value="EDR4-like_N"/>
</dbReference>
<dbReference type="Proteomes" id="UP001154282">
    <property type="component" value="Unassembled WGS sequence"/>
</dbReference>
<dbReference type="InterPro" id="IPR021480">
    <property type="entry name" value="Zinc_ribbon_12"/>
</dbReference>
<feature type="domain" description="Enhanced disease resistance 4-like N-terminal" evidence="3">
    <location>
        <begin position="22"/>
        <end position="55"/>
    </location>
</feature>
<evidence type="ECO:0000313" key="5">
    <source>
        <dbReference type="Proteomes" id="UP001154282"/>
    </source>
</evidence>